<dbReference type="InterPro" id="IPR002611">
    <property type="entry name" value="IstB_ATP-bd"/>
</dbReference>
<dbReference type="PANTHER" id="PTHR30050">
    <property type="entry name" value="CHROMOSOMAL REPLICATION INITIATOR PROTEIN DNAA"/>
    <property type="match status" value="1"/>
</dbReference>
<dbReference type="Proteomes" id="UP000282311">
    <property type="component" value="Unassembled WGS sequence"/>
</dbReference>
<organism evidence="2 3">
    <name type="scientific">Paenibacillus ginsengarvi</name>
    <dbReference type="NCBI Taxonomy" id="400777"/>
    <lineage>
        <taxon>Bacteria</taxon>
        <taxon>Bacillati</taxon>
        <taxon>Bacillota</taxon>
        <taxon>Bacilli</taxon>
        <taxon>Bacillales</taxon>
        <taxon>Paenibacillaceae</taxon>
        <taxon>Paenibacillus</taxon>
    </lineage>
</organism>
<protein>
    <submittedName>
        <fullName evidence="2">Primosomal protein DnaI</fullName>
    </submittedName>
</protein>
<gene>
    <name evidence="2" type="primary">dnaI</name>
    <name evidence="2" type="ORF">D7M11_02130</name>
</gene>
<dbReference type="AlphaFoldDB" id="A0A3B0CT33"/>
<dbReference type="CDD" id="cd00009">
    <property type="entry name" value="AAA"/>
    <property type="match status" value="1"/>
</dbReference>
<dbReference type="InterPro" id="IPR003593">
    <property type="entry name" value="AAA+_ATPase"/>
</dbReference>
<sequence length="302" mass="34222">MKSAADEFAKWVKPDLYRKLQEQRERLEQHPAVKQLRTDFPDSEADHNSLYQLTRSYDECNRCTGLDGCKNALKGHFLVPVKNGETISLTNKACGHQLAFEKQEAIKRNISSHYIPDNILNTRFEDLEQDAQRAEGIKAVLKFCLSFKPGQHKGIYLYGPFGVGKSAIMAAAARELASRNTDVLMIYVPDFLGEIKSAIKTGDVESKLNALREVSVLILDDIGAEPLTAWTRDEVLGPVLQRRMQRLPTLYTSNLMLDELRKHLSQAKDEREPNLVKGARLMERIEPFVTTVRVGGKNRRRA</sequence>
<dbReference type="SUPFAM" id="SSF52540">
    <property type="entry name" value="P-loop containing nucleoside triphosphate hydrolases"/>
    <property type="match status" value="1"/>
</dbReference>
<name>A0A3B0CT33_9BACL</name>
<keyword evidence="3" id="KW-1185">Reference proteome</keyword>
<dbReference type="Pfam" id="PF01695">
    <property type="entry name" value="IstB_IS21"/>
    <property type="match status" value="1"/>
</dbReference>
<dbReference type="Gene3D" id="3.40.50.300">
    <property type="entry name" value="P-loop containing nucleotide triphosphate hydrolases"/>
    <property type="match status" value="1"/>
</dbReference>
<dbReference type="NCBIfam" id="NF006505">
    <property type="entry name" value="PRK08939.1"/>
    <property type="match status" value="1"/>
</dbReference>
<dbReference type="GO" id="GO:0005524">
    <property type="term" value="F:ATP binding"/>
    <property type="evidence" value="ECO:0007669"/>
    <property type="project" value="InterPro"/>
</dbReference>
<dbReference type="OrthoDB" id="61127at2"/>
<dbReference type="RefSeq" id="WP_120745485.1">
    <property type="nucleotide sequence ID" value="NZ_RBAH01000001.1"/>
</dbReference>
<reference evidence="2 3" key="1">
    <citation type="journal article" date="2007" name="Int. J. Syst. Evol. Microbiol.">
        <title>Paenibacillus ginsengarvi sp. nov., isolated from soil from ginseng cultivation.</title>
        <authorList>
            <person name="Yoon M.H."/>
            <person name="Ten L.N."/>
            <person name="Im W.T."/>
        </authorList>
    </citation>
    <scope>NUCLEOTIDE SEQUENCE [LARGE SCALE GENOMIC DNA]</scope>
    <source>
        <strain evidence="2 3">KCTC 13059</strain>
    </source>
</reference>
<accession>A0A3B0CT33</accession>
<evidence type="ECO:0000313" key="2">
    <source>
        <dbReference type="EMBL" id="RKN86778.1"/>
    </source>
</evidence>
<evidence type="ECO:0000259" key="1">
    <source>
        <dbReference type="SMART" id="SM00382"/>
    </source>
</evidence>
<dbReference type="PANTHER" id="PTHR30050:SF8">
    <property type="entry name" value="PRIMOSOMAL PROTEIN DNAI"/>
    <property type="match status" value="1"/>
</dbReference>
<dbReference type="SMART" id="SM00382">
    <property type="entry name" value="AAA"/>
    <property type="match status" value="1"/>
</dbReference>
<feature type="domain" description="AAA+ ATPase" evidence="1">
    <location>
        <begin position="151"/>
        <end position="296"/>
    </location>
</feature>
<dbReference type="GO" id="GO:0006260">
    <property type="term" value="P:DNA replication"/>
    <property type="evidence" value="ECO:0007669"/>
    <property type="project" value="TreeGrafter"/>
</dbReference>
<evidence type="ECO:0000313" key="3">
    <source>
        <dbReference type="Proteomes" id="UP000282311"/>
    </source>
</evidence>
<dbReference type="EMBL" id="RBAH01000001">
    <property type="protein sequence ID" value="RKN86778.1"/>
    <property type="molecule type" value="Genomic_DNA"/>
</dbReference>
<comment type="caution">
    <text evidence="2">The sequence shown here is derived from an EMBL/GenBank/DDBJ whole genome shotgun (WGS) entry which is preliminary data.</text>
</comment>
<dbReference type="InterPro" id="IPR027417">
    <property type="entry name" value="P-loop_NTPase"/>
</dbReference>
<proteinExistence type="predicted"/>